<comment type="caution">
    <text evidence="1">The sequence shown here is derived from an EMBL/GenBank/DDBJ whole genome shotgun (WGS) entry which is preliminary data.</text>
</comment>
<accession>A0AAV5LMG0</accession>
<dbReference type="Proteomes" id="UP001054252">
    <property type="component" value="Unassembled WGS sequence"/>
</dbReference>
<reference evidence="1 2" key="1">
    <citation type="journal article" date="2021" name="Commun. Biol.">
        <title>The genome of Shorea leprosula (Dipterocarpaceae) highlights the ecological relevance of drought in aseasonal tropical rainforests.</title>
        <authorList>
            <person name="Ng K.K.S."/>
            <person name="Kobayashi M.J."/>
            <person name="Fawcett J.A."/>
            <person name="Hatakeyama M."/>
            <person name="Paape T."/>
            <person name="Ng C.H."/>
            <person name="Ang C.C."/>
            <person name="Tnah L.H."/>
            <person name="Lee C.T."/>
            <person name="Nishiyama T."/>
            <person name="Sese J."/>
            <person name="O'Brien M.J."/>
            <person name="Copetti D."/>
            <person name="Mohd Noor M.I."/>
            <person name="Ong R.C."/>
            <person name="Putra M."/>
            <person name="Sireger I.Z."/>
            <person name="Indrioko S."/>
            <person name="Kosugi Y."/>
            <person name="Izuno A."/>
            <person name="Isagi Y."/>
            <person name="Lee S.L."/>
            <person name="Shimizu K.K."/>
        </authorList>
    </citation>
    <scope>NUCLEOTIDE SEQUENCE [LARGE SCALE GENOMIC DNA]</scope>
    <source>
        <strain evidence="1">214</strain>
    </source>
</reference>
<dbReference type="CDD" id="cd00303">
    <property type="entry name" value="retropepsin_like"/>
    <property type="match status" value="1"/>
</dbReference>
<proteinExistence type="predicted"/>
<evidence type="ECO:0000313" key="2">
    <source>
        <dbReference type="Proteomes" id="UP001054252"/>
    </source>
</evidence>
<dbReference type="EMBL" id="BPVZ01000129">
    <property type="protein sequence ID" value="GKV38614.1"/>
    <property type="molecule type" value="Genomic_DNA"/>
</dbReference>
<organism evidence="1 2">
    <name type="scientific">Rubroshorea leprosula</name>
    <dbReference type="NCBI Taxonomy" id="152421"/>
    <lineage>
        <taxon>Eukaryota</taxon>
        <taxon>Viridiplantae</taxon>
        <taxon>Streptophyta</taxon>
        <taxon>Embryophyta</taxon>
        <taxon>Tracheophyta</taxon>
        <taxon>Spermatophyta</taxon>
        <taxon>Magnoliopsida</taxon>
        <taxon>eudicotyledons</taxon>
        <taxon>Gunneridae</taxon>
        <taxon>Pentapetalae</taxon>
        <taxon>rosids</taxon>
        <taxon>malvids</taxon>
        <taxon>Malvales</taxon>
        <taxon>Dipterocarpaceae</taxon>
        <taxon>Rubroshorea</taxon>
    </lineage>
</organism>
<keyword evidence="2" id="KW-1185">Reference proteome</keyword>
<dbReference type="PANTHER" id="PTHR35046">
    <property type="entry name" value="ZINC KNUCKLE (CCHC-TYPE) FAMILY PROTEIN"/>
    <property type="match status" value="1"/>
</dbReference>
<evidence type="ECO:0000313" key="1">
    <source>
        <dbReference type="EMBL" id="GKV38614.1"/>
    </source>
</evidence>
<sequence length="206" mass="24157">MYFSRESLQYHHYSESCENVVFSYIVEKLGLPIKDLAHPYKLQWLRKGNEVKAIKRCLVSFSIGNRYQDEVWCDVIPMDTCHLLLGRHWQFDRKDIHDSHANTYLFVKDGVKVKLTLLKPEETREKKDDDKALISRSTFQKLHQESRTVCLLLLSKVNDATSPFPEDIRSFLEEFSNVALDETLYGLPRTQRSKDSNMVVPTRPDF</sequence>
<name>A0AAV5LMG0_9ROSI</name>
<dbReference type="AlphaFoldDB" id="A0AAV5LMG0"/>
<gene>
    <name evidence="1" type="ORF">SLEP1_g46503</name>
</gene>
<dbReference type="PANTHER" id="PTHR35046:SF26">
    <property type="entry name" value="RNA-DIRECTED DNA POLYMERASE"/>
    <property type="match status" value="1"/>
</dbReference>
<protein>
    <submittedName>
        <fullName evidence="1">Uncharacterized protein</fullName>
    </submittedName>
</protein>